<protein>
    <recommendedName>
        <fullName evidence="3">Helix-turn-helix domain-containing protein</fullName>
    </recommendedName>
</protein>
<keyword evidence="2" id="KW-1185">Reference proteome</keyword>
<accession>W7V2K5</accession>
<proteinExistence type="predicted"/>
<dbReference type="Proteomes" id="UP000019365">
    <property type="component" value="Unassembled WGS sequence"/>
</dbReference>
<dbReference type="AlphaFoldDB" id="W7V2K5"/>
<reference evidence="1 2" key="1">
    <citation type="journal article" date="2014" name="PLoS ONE">
        <title>Rumen cellulosomics: divergent fiber-degrading strategies revealed by comparative genome-wide analysis of six ruminococcal strains.</title>
        <authorList>
            <person name="Dassa B."/>
            <person name="Borovok I."/>
            <person name="Ruimy-Israeli V."/>
            <person name="Lamed R."/>
            <person name="Flint H.J."/>
            <person name="Duncan S.H."/>
            <person name="Henrissat B."/>
            <person name="Coutinho P."/>
            <person name="Morrison M."/>
            <person name="Mosoni P."/>
            <person name="Yeoman C.J."/>
            <person name="White B.A."/>
            <person name="Bayer E.A."/>
        </authorList>
    </citation>
    <scope>NUCLEOTIDE SEQUENCE [LARGE SCALE GENOMIC DNA]</scope>
    <source>
        <strain evidence="1 2">007c</strain>
    </source>
</reference>
<dbReference type="EMBL" id="ATAX01000003">
    <property type="protein sequence ID" value="EWM55205.1"/>
    <property type="molecule type" value="Genomic_DNA"/>
</dbReference>
<gene>
    <name evidence="1" type="ORF">RF007C_04420</name>
</gene>
<dbReference type="RefSeq" id="WP_037296323.1">
    <property type="nucleotide sequence ID" value="NZ_ATAX01000003.1"/>
</dbReference>
<name>W7V2K5_RUMFL</name>
<dbReference type="PATRIC" id="fig|1341157.4.peg.17"/>
<comment type="caution">
    <text evidence="1">The sequence shown here is derived from an EMBL/GenBank/DDBJ whole genome shotgun (WGS) entry which is preliminary data.</text>
</comment>
<evidence type="ECO:0008006" key="3">
    <source>
        <dbReference type="Google" id="ProtNLM"/>
    </source>
</evidence>
<evidence type="ECO:0000313" key="2">
    <source>
        <dbReference type="Proteomes" id="UP000019365"/>
    </source>
</evidence>
<evidence type="ECO:0000313" key="1">
    <source>
        <dbReference type="EMBL" id="EWM55205.1"/>
    </source>
</evidence>
<sequence>MAAKEMEKKRGSSVCRVFKNTAYAVMSNYHLMSTAISLKATGLLSKVLNLPDKWDYSVKGLASICKEKESAIETALDELKEYGYLCVTKLFPDQTVNKKIGYRYDFFEYSAKDKTVHIKPTDFITIEKACGSNGSKVCRVTKNANYTVMSSFFLRSKNLSLKAIGLLCKVLSLPDNWDYSIEGLTAICKDGRTVIKSALKELKKWGYLKMTRLKPNETESGRFEYVYDFFEFSETDVPKEIKTELSTGDARKNKAVSKKNARQGVCSQEAEIQEEEKQGVENLSIENRRQYNTKDKTQKKKICFDEVSINQSVSCEENLEKTTYSDSEDWIDGLMADKAKAEAQVRKNIDYDEFAEWIMLFGKGDTTVAELNKIVRMIVRGICSDLPRQKIRDEVYTRKEIATVMLEVDRECIEKAMEITRQNYDVRYRDSYFFSVLFNIAYSKDFTRNDEARAIDYDIKTTFRSYDE</sequence>
<organism evidence="1 2">
    <name type="scientific">Ruminococcus flavefaciens 007c</name>
    <dbReference type="NCBI Taxonomy" id="1341157"/>
    <lineage>
        <taxon>Bacteria</taxon>
        <taxon>Bacillati</taxon>
        <taxon>Bacillota</taxon>
        <taxon>Clostridia</taxon>
        <taxon>Eubacteriales</taxon>
        <taxon>Oscillospiraceae</taxon>
        <taxon>Ruminococcus</taxon>
    </lineage>
</organism>
<dbReference type="OrthoDB" id="9803733at2"/>
<dbReference type="eggNOG" id="COG3935">
    <property type="taxonomic scope" value="Bacteria"/>
</dbReference>